<dbReference type="GO" id="GO:0004623">
    <property type="term" value="F:phospholipase A2 activity"/>
    <property type="evidence" value="ECO:0007669"/>
    <property type="project" value="TreeGrafter"/>
</dbReference>
<feature type="domain" description="PLA2c" evidence="12">
    <location>
        <begin position="31"/>
        <end position="503"/>
    </location>
</feature>
<evidence type="ECO:0000256" key="8">
    <source>
        <dbReference type="ARBA" id="ARBA00023098"/>
    </source>
</evidence>
<dbReference type="InterPro" id="IPR016035">
    <property type="entry name" value="Acyl_Trfase/lysoPLipase"/>
</dbReference>
<dbReference type="Gene3D" id="3.40.1090.10">
    <property type="entry name" value="Cytosolic phospholipase A2 catalytic domain"/>
    <property type="match status" value="1"/>
</dbReference>
<keyword evidence="7 10" id="KW-0442">Lipid degradation</keyword>
<dbReference type="EC" id="3.1.1.5" evidence="3 11"/>
<accession>A0A1U7LL17</accession>
<dbReference type="Pfam" id="PF01735">
    <property type="entry name" value="PLA2_B"/>
    <property type="match status" value="1"/>
</dbReference>
<dbReference type="OMA" id="FMETANP"/>
<sequence>MKFLARLFVLAASLAGLVVSEKYQYAPQQVPCPAKYIRGSAAGLHPGEIEWIQKMKDQRKSEWSRYIQNHNHIKLASVPPYGIAASGGGYRAMLNGAGALKGLDEGRMSGILRGATHLAGLSGGSWLVGTLATRKFPQITGDLWDLRYGMLSPFGNAFWKNWKFWAAIQQKVYNKFTSGNQVSMTDYWGLALSKQFNLFGMKWSDIEPHGPFPIAVAVGRKRGTVVIPENGTFEFSPVEVGSSEHNVFVETKYLGSVFDKCVSGYDNTGFVIGTSSNIFNFIMFDLFKKMGITNSFITKLVLGSRNDFDVANYPNSFRNFGNSALAKEDELDLVDGGEDGQNIPLVPLLQESRNLDAIIAIDSSNDINGYPNGASVTKTALFAATHNLKFADVPGSTDLFIEQGLNKRPVIFGCYASSAESGPIIIYIPNAEYNFMSGQSTTKFTYSNAERDGMIRNGAVTVTHGGNEDWDKCMACALSKRAMERNGADLSQCDSCFETYCWS</sequence>
<dbReference type="Proteomes" id="UP000186594">
    <property type="component" value="Unassembled WGS sequence"/>
</dbReference>
<evidence type="ECO:0000256" key="5">
    <source>
        <dbReference type="ARBA" id="ARBA00022729"/>
    </source>
</evidence>
<comment type="catalytic activity">
    <reaction evidence="11">
        <text>a 1-acyl-sn-glycero-3-phosphocholine + H2O = sn-glycerol 3-phosphocholine + a fatty acid + H(+)</text>
        <dbReference type="Rhea" id="RHEA:15177"/>
        <dbReference type="ChEBI" id="CHEBI:15377"/>
        <dbReference type="ChEBI" id="CHEBI:15378"/>
        <dbReference type="ChEBI" id="CHEBI:16870"/>
        <dbReference type="ChEBI" id="CHEBI:28868"/>
        <dbReference type="ChEBI" id="CHEBI:58168"/>
        <dbReference type="EC" id="3.1.1.5"/>
    </reaction>
</comment>
<feature type="chain" id="PRO_5011814185" description="Lysophospholipase" evidence="11">
    <location>
        <begin position="21"/>
        <end position="503"/>
    </location>
</feature>
<dbReference type="InterPro" id="IPR002642">
    <property type="entry name" value="LysoPLipase_cat_dom"/>
</dbReference>
<dbReference type="SUPFAM" id="SSF52151">
    <property type="entry name" value="FabD/lysophospholipase-like"/>
    <property type="match status" value="1"/>
</dbReference>
<dbReference type="STRING" id="1198029.A0A1U7LL17"/>
<gene>
    <name evidence="13" type="ORF">NEOLI_004075</name>
</gene>
<dbReference type="GO" id="GO:0046475">
    <property type="term" value="P:glycerophospholipid catabolic process"/>
    <property type="evidence" value="ECO:0007669"/>
    <property type="project" value="TreeGrafter"/>
</dbReference>
<keyword evidence="4" id="KW-0964">Secreted</keyword>
<dbReference type="EMBL" id="LXFE01001786">
    <property type="protein sequence ID" value="OLL23350.1"/>
    <property type="molecule type" value="Genomic_DNA"/>
</dbReference>
<evidence type="ECO:0000256" key="4">
    <source>
        <dbReference type="ARBA" id="ARBA00022525"/>
    </source>
</evidence>
<reference evidence="13 14" key="1">
    <citation type="submission" date="2016-04" db="EMBL/GenBank/DDBJ databases">
        <title>Evolutionary innovation and constraint leading to complex multicellularity in the Ascomycota.</title>
        <authorList>
            <person name="Cisse O."/>
            <person name="Nguyen A."/>
            <person name="Hewitt D.A."/>
            <person name="Jedd G."/>
            <person name="Stajich J.E."/>
        </authorList>
    </citation>
    <scope>NUCLEOTIDE SEQUENCE [LARGE SCALE GENOMIC DNA]</scope>
    <source>
        <strain evidence="13 14">DAH-3</strain>
    </source>
</reference>
<keyword evidence="6 10" id="KW-0378">Hydrolase</keyword>
<evidence type="ECO:0000256" key="3">
    <source>
        <dbReference type="ARBA" id="ARBA00013274"/>
    </source>
</evidence>
<comment type="subcellular location">
    <subcellularLocation>
        <location evidence="1">Secreted</location>
    </subcellularLocation>
</comment>
<evidence type="ECO:0000259" key="12">
    <source>
        <dbReference type="PROSITE" id="PS51210"/>
    </source>
</evidence>
<evidence type="ECO:0000256" key="6">
    <source>
        <dbReference type="ARBA" id="ARBA00022801"/>
    </source>
</evidence>
<evidence type="ECO:0000256" key="10">
    <source>
        <dbReference type="PROSITE-ProRule" id="PRU00555"/>
    </source>
</evidence>
<comment type="similarity">
    <text evidence="2 11">Belongs to the lysophospholipase family.</text>
</comment>
<evidence type="ECO:0000256" key="11">
    <source>
        <dbReference type="RuleBase" id="RU362103"/>
    </source>
</evidence>
<dbReference type="SMART" id="SM00022">
    <property type="entry name" value="PLAc"/>
    <property type="match status" value="1"/>
</dbReference>
<evidence type="ECO:0000313" key="13">
    <source>
        <dbReference type="EMBL" id="OLL23350.1"/>
    </source>
</evidence>
<feature type="signal peptide" evidence="11">
    <location>
        <begin position="1"/>
        <end position="20"/>
    </location>
</feature>
<proteinExistence type="inferred from homology"/>
<dbReference type="PROSITE" id="PS51210">
    <property type="entry name" value="PLA2C"/>
    <property type="match status" value="1"/>
</dbReference>
<evidence type="ECO:0000313" key="14">
    <source>
        <dbReference type="Proteomes" id="UP000186594"/>
    </source>
</evidence>
<dbReference type="PANTHER" id="PTHR10728:SF33">
    <property type="entry name" value="LYSOPHOSPHOLIPASE 1-RELATED"/>
    <property type="match status" value="1"/>
</dbReference>
<evidence type="ECO:0000256" key="1">
    <source>
        <dbReference type="ARBA" id="ARBA00004613"/>
    </source>
</evidence>
<comment type="caution">
    <text evidence="13">The sequence shown here is derived from an EMBL/GenBank/DDBJ whole genome shotgun (WGS) entry which is preliminary data.</text>
</comment>
<dbReference type="PANTHER" id="PTHR10728">
    <property type="entry name" value="CYTOSOLIC PHOSPHOLIPASE A2"/>
    <property type="match status" value="1"/>
</dbReference>
<keyword evidence="8 10" id="KW-0443">Lipid metabolism</keyword>
<dbReference type="OrthoDB" id="4084751at2759"/>
<dbReference type="GO" id="GO:0005829">
    <property type="term" value="C:cytosol"/>
    <property type="evidence" value="ECO:0007669"/>
    <property type="project" value="TreeGrafter"/>
</dbReference>
<keyword evidence="5 11" id="KW-0732">Signal</keyword>
<name>A0A1U7LL17_NEOID</name>
<keyword evidence="9" id="KW-0325">Glycoprotein</keyword>
<evidence type="ECO:0000256" key="9">
    <source>
        <dbReference type="ARBA" id="ARBA00023180"/>
    </source>
</evidence>
<dbReference type="GO" id="GO:0005576">
    <property type="term" value="C:extracellular region"/>
    <property type="evidence" value="ECO:0007669"/>
    <property type="project" value="UniProtKB-SubCell"/>
</dbReference>
<keyword evidence="14" id="KW-1185">Reference proteome</keyword>
<dbReference type="GO" id="GO:0004622">
    <property type="term" value="F:phosphatidylcholine lysophospholipase activity"/>
    <property type="evidence" value="ECO:0007669"/>
    <property type="project" value="UniProtKB-EC"/>
</dbReference>
<protein>
    <recommendedName>
        <fullName evidence="3 11">Lysophospholipase</fullName>
        <ecNumber evidence="3 11">3.1.1.5</ecNumber>
    </recommendedName>
</protein>
<evidence type="ECO:0000256" key="7">
    <source>
        <dbReference type="ARBA" id="ARBA00022963"/>
    </source>
</evidence>
<dbReference type="AlphaFoldDB" id="A0A1U7LL17"/>
<organism evidence="13 14">
    <name type="scientific">Neolecta irregularis (strain DAH-3)</name>
    <dbReference type="NCBI Taxonomy" id="1198029"/>
    <lineage>
        <taxon>Eukaryota</taxon>
        <taxon>Fungi</taxon>
        <taxon>Dikarya</taxon>
        <taxon>Ascomycota</taxon>
        <taxon>Taphrinomycotina</taxon>
        <taxon>Neolectales</taxon>
        <taxon>Neolectaceae</taxon>
        <taxon>Neolecta</taxon>
    </lineage>
</organism>
<evidence type="ECO:0000256" key="2">
    <source>
        <dbReference type="ARBA" id="ARBA00008780"/>
    </source>
</evidence>